<feature type="region of interest" description="Disordered" evidence="1">
    <location>
        <begin position="205"/>
        <end position="225"/>
    </location>
</feature>
<gene>
    <name evidence="3" type="ORF">C1I91_13180</name>
</gene>
<accession>A0A3R5U956</accession>
<dbReference type="PANTHER" id="PTHR43346">
    <property type="entry name" value="LIGAND BINDING DOMAIN PROTEIN, PUTATIVE (AFU_ORTHOLOGUE AFUA_6G14370)-RELATED"/>
    <property type="match status" value="1"/>
</dbReference>
<reference evidence="3 4" key="1">
    <citation type="submission" date="2018-01" db="EMBL/GenBank/DDBJ databases">
        <title>Genome Sequencing and Assembly of Anaerobacter polyendosporus strain CT4.</title>
        <authorList>
            <person name="Tachaapaikoon C."/>
            <person name="Sutheeworapong S."/>
            <person name="Jenjaroenpun P."/>
            <person name="Wongsurawat T."/>
            <person name="Nookeaw I."/>
            <person name="Cheawchanlertfa P."/>
            <person name="Kosugi A."/>
            <person name="Cheevadhanarak S."/>
            <person name="Ratanakhanokchai K."/>
        </authorList>
    </citation>
    <scope>NUCLEOTIDE SEQUENCE [LARGE SCALE GENOMIC DNA]</scope>
    <source>
        <strain evidence="3 4">CT4</strain>
    </source>
</reference>
<dbReference type="InterPro" id="IPR013096">
    <property type="entry name" value="Cupin_2"/>
</dbReference>
<evidence type="ECO:0000313" key="3">
    <source>
        <dbReference type="EMBL" id="QAA32509.1"/>
    </source>
</evidence>
<dbReference type="KEGG" id="cmah:C1I91_13180"/>
<proteinExistence type="predicted"/>
<dbReference type="InterPro" id="IPR014710">
    <property type="entry name" value="RmlC-like_jellyroll"/>
</dbReference>
<keyword evidence="4" id="KW-1185">Reference proteome</keyword>
<dbReference type="PANTHER" id="PTHR43346:SF1">
    <property type="entry name" value="QUERCETIN 2,3-DIOXYGENASE-RELATED"/>
    <property type="match status" value="1"/>
</dbReference>
<organism evidence="3 4">
    <name type="scientific">Clostridium manihotivorum</name>
    <dbReference type="NCBI Taxonomy" id="2320868"/>
    <lineage>
        <taxon>Bacteria</taxon>
        <taxon>Bacillati</taxon>
        <taxon>Bacillota</taxon>
        <taxon>Clostridia</taxon>
        <taxon>Eubacteriales</taxon>
        <taxon>Clostridiaceae</taxon>
        <taxon>Clostridium</taxon>
    </lineage>
</organism>
<feature type="domain" description="Cupin type-2" evidence="2">
    <location>
        <begin position="125"/>
        <end position="200"/>
    </location>
</feature>
<dbReference type="OrthoDB" id="3231985at2"/>
<dbReference type="InterPro" id="IPR011051">
    <property type="entry name" value="RmlC_Cupin_sf"/>
</dbReference>
<dbReference type="Gene3D" id="2.60.120.10">
    <property type="entry name" value="Jelly Rolls"/>
    <property type="match status" value="1"/>
</dbReference>
<dbReference type="RefSeq" id="WP_128213298.1">
    <property type="nucleotide sequence ID" value="NZ_CP025746.1"/>
</dbReference>
<dbReference type="InterPro" id="IPR052538">
    <property type="entry name" value="Flavonoid_dioxygenase-like"/>
</dbReference>
<dbReference type="SUPFAM" id="SSF51182">
    <property type="entry name" value="RmlC-like cupins"/>
    <property type="match status" value="1"/>
</dbReference>
<evidence type="ECO:0000259" key="2">
    <source>
        <dbReference type="Pfam" id="PF07883"/>
    </source>
</evidence>
<dbReference type="AlphaFoldDB" id="A0A3R5U956"/>
<dbReference type="Pfam" id="PF07883">
    <property type="entry name" value="Cupin_2"/>
    <property type="match status" value="1"/>
</dbReference>
<name>A0A3R5U956_9CLOT</name>
<evidence type="ECO:0000256" key="1">
    <source>
        <dbReference type="SAM" id="MobiDB-lite"/>
    </source>
</evidence>
<dbReference type="Proteomes" id="UP000286268">
    <property type="component" value="Chromosome"/>
</dbReference>
<protein>
    <submittedName>
        <fullName evidence="3">Cupin domain-containing protein</fullName>
    </submittedName>
</protein>
<dbReference type="CDD" id="cd02223">
    <property type="entry name" value="cupin_Bh2720-like"/>
    <property type="match status" value="1"/>
</dbReference>
<evidence type="ECO:0000313" key="4">
    <source>
        <dbReference type="Proteomes" id="UP000286268"/>
    </source>
</evidence>
<sequence>MYNYNWNYPSPYFPNMPVYNPYNINYGYYMYPYYFYNVPPYNQYHPHHSYQRQFEQPNYEFPQDDFSYGYRSDLQQQVPGGTMNPGMAIKDNGPQPFTININEATKQNNTFRTALWTGRHLQVTLMSINVGDDIGLEIHPNVDQFLRIEQGQGMVRMGKTKDRMDFQAMVSDDFAIMIPAGTWHNVINTGSMPLKVYSIYAPPQHPKGTVHPTKANAQAAEKNKG</sequence>
<dbReference type="EMBL" id="CP025746">
    <property type="protein sequence ID" value="QAA32509.1"/>
    <property type="molecule type" value="Genomic_DNA"/>
</dbReference>